<dbReference type="Proteomes" id="UP000821845">
    <property type="component" value="Chromosome 11"/>
</dbReference>
<keyword evidence="2" id="KW-1185">Reference proteome</keyword>
<name>A0ACB7T589_HYAAI</name>
<proteinExistence type="predicted"/>
<protein>
    <submittedName>
        <fullName evidence="1">Uncharacterized protein</fullName>
    </submittedName>
</protein>
<organism evidence="1 2">
    <name type="scientific">Hyalomma asiaticum</name>
    <name type="common">Tick</name>
    <dbReference type="NCBI Taxonomy" id="266040"/>
    <lineage>
        <taxon>Eukaryota</taxon>
        <taxon>Metazoa</taxon>
        <taxon>Ecdysozoa</taxon>
        <taxon>Arthropoda</taxon>
        <taxon>Chelicerata</taxon>
        <taxon>Arachnida</taxon>
        <taxon>Acari</taxon>
        <taxon>Parasitiformes</taxon>
        <taxon>Ixodida</taxon>
        <taxon>Ixodoidea</taxon>
        <taxon>Ixodidae</taxon>
        <taxon>Hyalomminae</taxon>
        <taxon>Hyalomma</taxon>
    </lineage>
</organism>
<gene>
    <name evidence="1" type="ORF">HPB50_014448</name>
</gene>
<evidence type="ECO:0000313" key="2">
    <source>
        <dbReference type="Proteomes" id="UP000821845"/>
    </source>
</evidence>
<evidence type="ECO:0000313" key="1">
    <source>
        <dbReference type="EMBL" id="KAH6941149.1"/>
    </source>
</evidence>
<accession>A0ACB7T589</accession>
<comment type="caution">
    <text evidence="1">The sequence shown here is derived from an EMBL/GenBank/DDBJ whole genome shotgun (WGS) entry which is preliminary data.</text>
</comment>
<dbReference type="EMBL" id="CM023491">
    <property type="protein sequence ID" value="KAH6941149.1"/>
    <property type="molecule type" value="Genomic_DNA"/>
</dbReference>
<reference evidence="1" key="1">
    <citation type="submission" date="2020-05" db="EMBL/GenBank/DDBJ databases">
        <title>Large-scale comparative analyses of tick genomes elucidate their genetic diversity and vector capacities.</title>
        <authorList>
            <person name="Jia N."/>
            <person name="Wang J."/>
            <person name="Shi W."/>
            <person name="Du L."/>
            <person name="Sun Y."/>
            <person name="Zhan W."/>
            <person name="Jiang J."/>
            <person name="Wang Q."/>
            <person name="Zhang B."/>
            <person name="Ji P."/>
            <person name="Sakyi L.B."/>
            <person name="Cui X."/>
            <person name="Yuan T."/>
            <person name="Jiang B."/>
            <person name="Yang W."/>
            <person name="Lam T.T.-Y."/>
            <person name="Chang Q."/>
            <person name="Ding S."/>
            <person name="Wang X."/>
            <person name="Zhu J."/>
            <person name="Ruan X."/>
            <person name="Zhao L."/>
            <person name="Wei J."/>
            <person name="Que T."/>
            <person name="Du C."/>
            <person name="Cheng J."/>
            <person name="Dai P."/>
            <person name="Han X."/>
            <person name="Huang E."/>
            <person name="Gao Y."/>
            <person name="Liu J."/>
            <person name="Shao H."/>
            <person name="Ye R."/>
            <person name="Li L."/>
            <person name="Wei W."/>
            <person name="Wang X."/>
            <person name="Wang C."/>
            <person name="Yang T."/>
            <person name="Huo Q."/>
            <person name="Li W."/>
            <person name="Guo W."/>
            <person name="Chen H."/>
            <person name="Zhou L."/>
            <person name="Ni X."/>
            <person name="Tian J."/>
            <person name="Zhou Y."/>
            <person name="Sheng Y."/>
            <person name="Liu T."/>
            <person name="Pan Y."/>
            <person name="Xia L."/>
            <person name="Li J."/>
            <person name="Zhao F."/>
            <person name="Cao W."/>
        </authorList>
    </citation>
    <scope>NUCLEOTIDE SEQUENCE</scope>
    <source>
        <strain evidence="1">Hyas-2018</strain>
    </source>
</reference>
<sequence>MRSLLIKEGTYQRYYERTAALKENNTAPAMSFEEFRELEKTLLPALMSTDRSNAEFLELNSTEQLKGFLEGDTFLHLQAFLRHELKLLPSTRVKMRAVPYIKRLLGLLNQLGLQRMEFYIGCHADCIELAESLMGWTVYTEFARTHVDPETLGDVDAIVRAVTEPIVQQMKHGRWSFIADMVSPSQGDFVDVFFHNKRFSEQRLRSVFDTVAMNASLLHNWMALAGANAQIAEEEWRDHVAVRVPPLFAMMPLYDRDYTVAAKYGAIGTLLGAAAVRLFVTRLPHTSAARTKILQKLNCFAPSRVSPPGSSPRVSQPAYLAAVVDLVWEAFASADGQVSPAAADLRSYTNDVTFFVVLCHLCAVCGRPCLEFSCTQVAKNSRAFARVFKCEVGRPMNPLKKCDFFSYT</sequence>